<dbReference type="InterPro" id="IPR004682">
    <property type="entry name" value="TRAP_DctP"/>
</dbReference>
<keyword evidence="1 2" id="KW-0732">Signal</keyword>
<dbReference type="GO" id="GO:0030288">
    <property type="term" value="C:outer membrane-bounded periplasmic space"/>
    <property type="evidence" value="ECO:0007669"/>
    <property type="project" value="InterPro"/>
</dbReference>
<accession>A0A1W9KVE6</accession>
<dbReference type="PANTHER" id="PTHR33376">
    <property type="match status" value="1"/>
</dbReference>
<comment type="caution">
    <text evidence="3">The sequence shown here is derived from an EMBL/GenBank/DDBJ whole genome shotgun (WGS) entry which is preliminary data.</text>
</comment>
<dbReference type="GO" id="GO:0055085">
    <property type="term" value="P:transmembrane transport"/>
    <property type="evidence" value="ECO:0007669"/>
    <property type="project" value="InterPro"/>
</dbReference>
<name>A0A1W9KVE6_9BURK</name>
<evidence type="ECO:0000256" key="2">
    <source>
        <dbReference type="SAM" id="SignalP"/>
    </source>
</evidence>
<dbReference type="PANTHER" id="PTHR33376:SF2">
    <property type="entry name" value="DICARBOXYLATE-BINDING PERIPLASMIC PROTEIN"/>
    <property type="match status" value="1"/>
</dbReference>
<dbReference type="NCBIfam" id="NF037995">
    <property type="entry name" value="TRAP_S1"/>
    <property type="match status" value="1"/>
</dbReference>
<evidence type="ECO:0008006" key="5">
    <source>
        <dbReference type="Google" id="ProtNLM"/>
    </source>
</evidence>
<dbReference type="Pfam" id="PF03480">
    <property type="entry name" value="DctP"/>
    <property type="match status" value="1"/>
</dbReference>
<evidence type="ECO:0000256" key="1">
    <source>
        <dbReference type="ARBA" id="ARBA00022729"/>
    </source>
</evidence>
<dbReference type="NCBIfam" id="TIGR00787">
    <property type="entry name" value="dctP"/>
    <property type="match status" value="1"/>
</dbReference>
<dbReference type="PIRSF" id="PIRSF006470">
    <property type="entry name" value="DctB"/>
    <property type="match status" value="1"/>
</dbReference>
<evidence type="ECO:0000313" key="3">
    <source>
        <dbReference type="EMBL" id="OQW88088.1"/>
    </source>
</evidence>
<dbReference type="EMBL" id="MTEI01000005">
    <property type="protein sequence ID" value="OQW88088.1"/>
    <property type="molecule type" value="Genomic_DNA"/>
</dbReference>
<dbReference type="GO" id="GO:0030246">
    <property type="term" value="F:carbohydrate binding"/>
    <property type="evidence" value="ECO:0007669"/>
    <property type="project" value="TreeGrafter"/>
</dbReference>
<proteinExistence type="predicted"/>
<dbReference type="Proteomes" id="UP000192505">
    <property type="component" value="Unassembled WGS sequence"/>
</dbReference>
<dbReference type="InterPro" id="IPR038404">
    <property type="entry name" value="TRAP_DctP_sf"/>
</dbReference>
<dbReference type="Gene3D" id="3.40.190.170">
    <property type="entry name" value="Bacterial extracellular solute-binding protein, family 7"/>
    <property type="match status" value="1"/>
</dbReference>
<protein>
    <recommendedName>
        <fullName evidence="5">TRAP dicarboxylate transporter, DctP subunit</fullName>
    </recommendedName>
</protein>
<feature type="chain" id="PRO_5012687423" description="TRAP dicarboxylate transporter, DctP subunit" evidence="2">
    <location>
        <begin position="26"/>
        <end position="326"/>
    </location>
</feature>
<reference evidence="3 4" key="1">
    <citation type="submission" date="2017-01" db="EMBL/GenBank/DDBJ databases">
        <title>Novel large sulfur bacteria in the metagenomes of groundwater-fed chemosynthetic microbial mats in the Lake Huron basin.</title>
        <authorList>
            <person name="Sharrar A.M."/>
            <person name="Flood B.E."/>
            <person name="Bailey J.V."/>
            <person name="Jones D.S."/>
            <person name="Biddanda B."/>
            <person name="Ruberg S.A."/>
            <person name="Marcus D.N."/>
            <person name="Dick G.J."/>
        </authorList>
    </citation>
    <scope>NUCLEOTIDE SEQUENCE [LARGE SCALE GENOMIC DNA]</scope>
    <source>
        <strain evidence="3">A7</strain>
    </source>
</reference>
<dbReference type="InterPro" id="IPR018389">
    <property type="entry name" value="DctP_fam"/>
</dbReference>
<sequence>MKLFSHTLTGLACAVGLALSLPALAAEKVNIGVVTGPTFVHTQSAQKFKEEVDKALPGKYDVVVHHSAALGSETQVLQQLQLGTVQMSVTTTGPIEAFVPEVKALEMPFLFSSYEATDKVLDGPIGQDLLKRFDKAGLVGMHFLDNGFRNVTNAKVAVKGPDDLKGMKIRTMESPTHLAIWRAIGANPTPMAWPITTQLQQGVLDGQENPVSVISAAKLNEAGQKYLSMTRHVYSALVFVGSKAFMDKLPAADRKVFMDAARTASQFGRKYVRDNEASQLAALKAAGMQVVDTPDLAAFRAKTEPVYASLSGDTKKIVDEIRQTVK</sequence>
<organism evidence="3 4">
    <name type="scientific">Rhodoferax ferrireducens</name>
    <dbReference type="NCBI Taxonomy" id="192843"/>
    <lineage>
        <taxon>Bacteria</taxon>
        <taxon>Pseudomonadati</taxon>
        <taxon>Pseudomonadota</taxon>
        <taxon>Betaproteobacteria</taxon>
        <taxon>Burkholderiales</taxon>
        <taxon>Comamonadaceae</taxon>
        <taxon>Rhodoferax</taxon>
    </lineage>
</organism>
<evidence type="ECO:0000313" key="4">
    <source>
        <dbReference type="Proteomes" id="UP000192505"/>
    </source>
</evidence>
<dbReference type="AlphaFoldDB" id="A0A1W9KVE6"/>
<feature type="signal peptide" evidence="2">
    <location>
        <begin position="1"/>
        <end position="25"/>
    </location>
</feature>
<gene>
    <name evidence="3" type="ORF">BWK72_10085</name>
</gene>